<reference evidence="5" key="1">
    <citation type="journal article" date="2020" name="mSystems">
        <title>Genome- and Community-Level Interaction Insights into Carbon Utilization and Element Cycling Functions of Hydrothermarchaeota in Hydrothermal Sediment.</title>
        <authorList>
            <person name="Zhou Z."/>
            <person name="Liu Y."/>
            <person name="Xu W."/>
            <person name="Pan J."/>
            <person name="Luo Z.H."/>
            <person name="Li M."/>
        </authorList>
    </citation>
    <scope>NUCLEOTIDE SEQUENCE [LARGE SCALE GENOMIC DNA]</scope>
    <source>
        <strain evidence="5">SpSt-1084</strain>
    </source>
</reference>
<keyword evidence="2" id="KW-0547">Nucleotide-binding</keyword>
<keyword evidence="3" id="KW-0067">ATP-binding</keyword>
<dbReference type="Gene3D" id="3.40.50.300">
    <property type="entry name" value="P-loop containing nucleotide triphosphate hydrolases"/>
    <property type="match status" value="1"/>
</dbReference>
<dbReference type="GO" id="GO:0006227">
    <property type="term" value="P:dUDP biosynthetic process"/>
    <property type="evidence" value="ECO:0007669"/>
    <property type="project" value="TreeGrafter"/>
</dbReference>
<proteinExistence type="inferred from homology"/>
<dbReference type="GO" id="GO:0006235">
    <property type="term" value="P:dTTP biosynthetic process"/>
    <property type="evidence" value="ECO:0007669"/>
    <property type="project" value="TreeGrafter"/>
</dbReference>
<dbReference type="GO" id="GO:0005524">
    <property type="term" value="F:ATP binding"/>
    <property type="evidence" value="ECO:0007669"/>
    <property type="project" value="UniProtKB-KW"/>
</dbReference>
<dbReference type="Pfam" id="PF02223">
    <property type="entry name" value="Thymidylate_kin"/>
    <property type="match status" value="1"/>
</dbReference>
<dbReference type="AlphaFoldDB" id="A0A7C5Y9L0"/>
<evidence type="ECO:0000256" key="1">
    <source>
        <dbReference type="ARBA" id="ARBA00009776"/>
    </source>
</evidence>
<dbReference type="GO" id="GO:0006233">
    <property type="term" value="P:dTDP biosynthetic process"/>
    <property type="evidence" value="ECO:0007669"/>
    <property type="project" value="TreeGrafter"/>
</dbReference>
<comment type="caution">
    <text evidence="5">The sequence shown here is derived from an EMBL/GenBank/DDBJ whole genome shotgun (WGS) entry which is preliminary data.</text>
</comment>
<evidence type="ECO:0000256" key="2">
    <source>
        <dbReference type="ARBA" id="ARBA00022741"/>
    </source>
</evidence>
<gene>
    <name evidence="5" type="ORF">ENM42_04015</name>
</gene>
<accession>A0A7C5Y9L0</accession>
<dbReference type="InterPro" id="IPR027417">
    <property type="entry name" value="P-loop_NTPase"/>
</dbReference>
<protein>
    <recommendedName>
        <fullName evidence="4">Thymidylate kinase-like domain-containing protein</fullName>
    </recommendedName>
</protein>
<evidence type="ECO:0000256" key="3">
    <source>
        <dbReference type="ARBA" id="ARBA00022840"/>
    </source>
</evidence>
<dbReference type="InterPro" id="IPR039430">
    <property type="entry name" value="Thymidylate_kin-like_dom"/>
</dbReference>
<organism evidence="5">
    <name type="scientific">Caldiarchaeum subterraneum</name>
    <dbReference type="NCBI Taxonomy" id="311458"/>
    <lineage>
        <taxon>Archaea</taxon>
        <taxon>Nitrososphaerota</taxon>
        <taxon>Candidatus Caldarchaeales</taxon>
        <taxon>Candidatus Caldarchaeaceae</taxon>
        <taxon>Candidatus Caldarchaeum</taxon>
    </lineage>
</organism>
<evidence type="ECO:0000313" key="5">
    <source>
        <dbReference type="EMBL" id="HHR40978.1"/>
    </source>
</evidence>
<dbReference type="PANTHER" id="PTHR10344:SF4">
    <property type="entry name" value="UMP-CMP KINASE 2, MITOCHONDRIAL"/>
    <property type="match status" value="1"/>
</dbReference>
<comment type="similarity">
    <text evidence="1">Belongs to the thymidylate kinase family.</text>
</comment>
<dbReference type="EMBL" id="DRXS01000217">
    <property type="protein sequence ID" value="HHR40978.1"/>
    <property type="molecule type" value="Genomic_DNA"/>
</dbReference>
<evidence type="ECO:0000259" key="4">
    <source>
        <dbReference type="Pfam" id="PF02223"/>
    </source>
</evidence>
<dbReference type="GO" id="GO:0004798">
    <property type="term" value="F:dTMP kinase activity"/>
    <property type="evidence" value="ECO:0007669"/>
    <property type="project" value="TreeGrafter"/>
</dbReference>
<name>A0A7C5Y9L0_CALS0</name>
<dbReference type="SUPFAM" id="SSF52540">
    <property type="entry name" value="P-loop containing nucleoside triphosphate hydrolases"/>
    <property type="match status" value="1"/>
</dbReference>
<sequence>MLNHTFVVVFEGVDGSGKTTLMQMTSKKLAQLAHKVETYKTPSSSATGVFALQHGNEPETDPFTRMLLFLANTSDDSSTIKAIISEKKPDFFFIDRYNLCSIVYGFALISKKQNMVIDEKKFIQFYQLVEELGANVFVQPDLILVVNVDTETRKKLTAFKQPSYDRKIETDEAIQRTVQHFYEVYADWRPAHVWKVYNRENEAEKIADEIARKLSEERRRLLLG</sequence>
<feature type="domain" description="Thymidylate kinase-like" evidence="4">
    <location>
        <begin position="10"/>
        <end position="189"/>
    </location>
</feature>
<dbReference type="GO" id="GO:0005737">
    <property type="term" value="C:cytoplasm"/>
    <property type="evidence" value="ECO:0007669"/>
    <property type="project" value="TreeGrafter"/>
</dbReference>
<dbReference type="PANTHER" id="PTHR10344">
    <property type="entry name" value="THYMIDYLATE KINASE"/>
    <property type="match status" value="1"/>
</dbReference>